<keyword evidence="1" id="KW-1133">Transmembrane helix</keyword>
<keyword evidence="1" id="KW-0472">Membrane</keyword>
<dbReference type="EMBL" id="LUEZ02000122">
    <property type="protein sequence ID" value="RDB16834.1"/>
    <property type="molecule type" value="Genomic_DNA"/>
</dbReference>
<protein>
    <submittedName>
        <fullName evidence="3">Uncharacterized protein</fullName>
    </submittedName>
</protein>
<sequence>MKFSLLTALVAGAALVEVGASPIRVMVVTSSAPTEVDVFGHPVPYNKGNMRFGHAVPYNNGNPNVATLVKSVGADGKVRHRTGCRGARLRQKAIEISNTFRQALGLPLIETGSASASVSSRPSHDEHTVHILPFVGTPPTFVETKKEDGKLTEPPRYVAHAHPHPHHIVHNGGRLTKHLERAPFLKRIHFALMALGPWEGRAVAFVLGCGIGVLLRMFWVLAVISYRLIKGTKEDDSNKYTEIMIVEEYDEPEEVFAAPPYTFADEKQADKDATAVAEEAK</sequence>
<feature type="transmembrane region" description="Helical" evidence="1">
    <location>
        <begin position="202"/>
        <end position="224"/>
    </location>
</feature>
<evidence type="ECO:0000313" key="3">
    <source>
        <dbReference type="EMBL" id="RDB16834.1"/>
    </source>
</evidence>
<keyword evidence="4" id="KW-1185">Reference proteome</keyword>
<organism evidence="3 4">
    <name type="scientific">Hypsizygus marmoreus</name>
    <name type="common">White beech mushroom</name>
    <name type="synonym">Agaricus marmoreus</name>
    <dbReference type="NCBI Taxonomy" id="39966"/>
    <lineage>
        <taxon>Eukaryota</taxon>
        <taxon>Fungi</taxon>
        <taxon>Dikarya</taxon>
        <taxon>Basidiomycota</taxon>
        <taxon>Agaricomycotina</taxon>
        <taxon>Agaricomycetes</taxon>
        <taxon>Agaricomycetidae</taxon>
        <taxon>Agaricales</taxon>
        <taxon>Tricholomatineae</taxon>
        <taxon>Lyophyllaceae</taxon>
        <taxon>Hypsizygus</taxon>
    </lineage>
</organism>
<dbReference type="Proteomes" id="UP000076154">
    <property type="component" value="Unassembled WGS sequence"/>
</dbReference>
<accession>A0A369JBN4</accession>
<gene>
    <name evidence="3" type="ORF">Hypma_002353</name>
</gene>
<dbReference type="OrthoDB" id="3233375at2759"/>
<feature type="chain" id="PRO_5016629138" evidence="2">
    <location>
        <begin position="21"/>
        <end position="281"/>
    </location>
</feature>
<dbReference type="AlphaFoldDB" id="A0A369JBN4"/>
<reference evidence="3" key="1">
    <citation type="submission" date="2018-04" db="EMBL/GenBank/DDBJ databases">
        <title>Whole genome sequencing of Hypsizygus marmoreus.</title>
        <authorList>
            <person name="Choi I.-G."/>
            <person name="Min B."/>
            <person name="Kim J.-G."/>
            <person name="Kim S."/>
            <person name="Oh Y.-L."/>
            <person name="Kong W.-S."/>
            <person name="Park H."/>
            <person name="Jeong J."/>
            <person name="Song E.-S."/>
        </authorList>
    </citation>
    <scope>NUCLEOTIDE SEQUENCE [LARGE SCALE GENOMIC DNA]</scope>
    <source>
        <strain evidence="3">51987-8</strain>
    </source>
</reference>
<comment type="caution">
    <text evidence="3">The sequence shown here is derived from an EMBL/GenBank/DDBJ whole genome shotgun (WGS) entry which is preliminary data.</text>
</comment>
<evidence type="ECO:0000256" key="2">
    <source>
        <dbReference type="SAM" id="SignalP"/>
    </source>
</evidence>
<keyword evidence="2" id="KW-0732">Signal</keyword>
<name>A0A369JBN4_HYPMA</name>
<keyword evidence="1" id="KW-0812">Transmembrane</keyword>
<proteinExistence type="predicted"/>
<evidence type="ECO:0000256" key="1">
    <source>
        <dbReference type="SAM" id="Phobius"/>
    </source>
</evidence>
<dbReference type="InParanoid" id="A0A369JBN4"/>
<feature type="signal peptide" evidence="2">
    <location>
        <begin position="1"/>
        <end position="20"/>
    </location>
</feature>
<evidence type="ECO:0000313" key="4">
    <source>
        <dbReference type="Proteomes" id="UP000076154"/>
    </source>
</evidence>